<evidence type="ECO:0000313" key="4">
    <source>
        <dbReference type="EMBL" id="MDH6105505.1"/>
    </source>
</evidence>
<dbReference type="GO" id="GO:0016746">
    <property type="term" value="F:acyltransferase activity"/>
    <property type="evidence" value="ECO:0007669"/>
    <property type="project" value="UniProtKB-KW"/>
</dbReference>
<sequence length="301" mass="34247">MQDSADLTPATIERVKQGVAAASDRAVRDIIKEVLQGLEVISQGHPETKIHPLVRRWVLRTFIHTLFRVRVENLERIPEKPAILAANHLHHIDPLLLLGELPTHPQYYVLGDARTLYNKWWKRFILRFVGGVIPLERIWKEEIAVIEASKHQRQDLLELAQAIEDNVPTGEDIPTLRKINRIVQGLLSRGNGLVVFPEGRLGSTEGQLHPLKRGTVVYALRAGVPIVPVVIIGTKDLYLGKKLTVRFGEPLYFSQTSRIKRQEVDSALETLQNALLSLLPTDYVEPKGIKILRHFLNHMFW</sequence>
<evidence type="ECO:0000256" key="2">
    <source>
        <dbReference type="ARBA" id="ARBA00023315"/>
    </source>
</evidence>
<keyword evidence="2 4" id="KW-0012">Acyltransferase</keyword>
<dbReference type="EMBL" id="JANQDF010000060">
    <property type="protein sequence ID" value="MDH6105505.1"/>
    <property type="molecule type" value="Genomic_DNA"/>
</dbReference>
<dbReference type="PANTHER" id="PTHR10434">
    <property type="entry name" value="1-ACYL-SN-GLYCEROL-3-PHOSPHATE ACYLTRANSFERASE"/>
    <property type="match status" value="1"/>
</dbReference>
<feature type="domain" description="Phospholipid/glycerol acyltransferase" evidence="3">
    <location>
        <begin position="82"/>
        <end position="234"/>
    </location>
</feature>
<dbReference type="RefSeq" id="WP_280801636.1">
    <property type="nucleotide sequence ID" value="NZ_JANQDF010000060.1"/>
</dbReference>
<dbReference type="Pfam" id="PF01553">
    <property type="entry name" value="Acyltransferase"/>
    <property type="match status" value="1"/>
</dbReference>
<evidence type="ECO:0000256" key="1">
    <source>
        <dbReference type="ARBA" id="ARBA00022679"/>
    </source>
</evidence>
<protein>
    <submittedName>
        <fullName evidence="4">1-acyl-sn-glycerol-3-phosphate acyltransferase</fullName>
    </submittedName>
</protein>
<name>A0ABT6KCH2_9CYAN</name>
<gene>
    <name evidence="4" type="ORF">NWP22_06420</name>
</gene>
<accession>A0ABT6KCH2</accession>
<dbReference type="SUPFAM" id="SSF69593">
    <property type="entry name" value="Glycerol-3-phosphate (1)-acyltransferase"/>
    <property type="match status" value="2"/>
</dbReference>
<keyword evidence="1" id="KW-0808">Transferase</keyword>
<proteinExistence type="predicted"/>
<evidence type="ECO:0000313" key="5">
    <source>
        <dbReference type="Proteomes" id="UP001159386"/>
    </source>
</evidence>
<dbReference type="InterPro" id="IPR002123">
    <property type="entry name" value="Plipid/glycerol_acylTrfase"/>
</dbReference>
<dbReference type="CDD" id="cd07989">
    <property type="entry name" value="LPLAT_AGPAT-like"/>
    <property type="match status" value="1"/>
</dbReference>
<evidence type="ECO:0000259" key="3">
    <source>
        <dbReference type="SMART" id="SM00563"/>
    </source>
</evidence>
<reference evidence="4 5" key="1">
    <citation type="journal article" date="2023" name="J. Phycol.">
        <title>Chrysosporum ovalisporum is synonymous with the true-branching cyanobacterium Umezakia natans (Nostocales/Aphanizomenonaceae).</title>
        <authorList>
            <person name="McGregor G.B."/>
            <person name="Sendall B.C."/>
            <person name="Niiyama Y."/>
            <person name="Tuji A."/>
            <person name="Willis A."/>
        </authorList>
    </citation>
    <scope>NUCLEOTIDE SEQUENCE [LARGE SCALE GENOMIC DNA]</scope>
    <source>
        <strain evidence="4 5">CS-531</strain>
    </source>
</reference>
<dbReference type="PANTHER" id="PTHR10434:SF11">
    <property type="entry name" value="1-ACYL-SN-GLYCEROL-3-PHOSPHATE ACYLTRANSFERASE"/>
    <property type="match status" value="1"/>
</dbReference>
<dbReference type="SMART" id="SM00563">
    <property type="entry name" value="PlsC"/>
    <property type="match status" value="1"/>
</dbReference>
<organism evidence="4 5">
    <name type="scientific">Anabaenopsis tanganyikae CS-531</name>
    <dbReference type="NCBI Taxonomy" id="2785304"/>
    <lineage>
        <taxon>Bacteria</taxon>
        <taxon>Bacillati</taxon>
        <taxon>Cyanobacteriota</taxon>
        <taxon>Cyanophyceae</taxon>
        <taxon>Nostocales</taxon>
        <taxon>Nodulariaceae</taxon>
        <taxon>Anabaenopsis</taxon>
        <taxon>Anabaenopsis tanganyikae</taxon>
    </lineage>
</organism>
<keyword evidence="5" id="KW-1185">Reference proteome</keyword>
<comment type="caution">
    <text evidence="4">The sequence shown here is derived from an EMBL/GenBank/DDBJ whole genome shotgun (WGS) entry which is preliminary data.</text>
</comment>
<dbReference type="Proteomes" id="UP001159386">
    <property type="component" value="Unassembled WGS sequence"/>
</dbReference>